<evidence type="ECO:0000256" key="1">
    <source>
        <dbReference type="ARBA" id="ARBA00001933"/>
    </source>
</evidence>
<keyword evidence="12" id="KW-1185">Reference proteome</keyword>
<comment type="similarity">
    <text evidence="2">Belongs to the class-I pyridoxal-phosphate-dependent aminotransferase family.</text>
</comment>
<evidence type="ECO:0000256" key="9">
    <source>
        <dbReference type="ARBA" id="ARBA00049554"/>
    </source>
</evidence>
<accession>A0AAX6F5M1</accession>
<dbReference type="EC" id="4.4.1.14" evidence="8"/>
<reference evidence="11" key="1">
    <citation type="journal article" date="2023" name="GigaByte">
        <title>Genome assembly of the bearded iris, Iris pallida Lam.</title>
        <authorList>
            <person name="Bruccoleri R.E."/>
            <person name="Oakeley E.J."/>
            <person name="Faust A.M.E."/>
            <person name="Altorfer M."/>
            <person name="Dessus-Babus S."/>
            <person name="Burckhardt D."/>
            <person name="Oertli M."/>
            <person name="Naumann U."/>
            <person name="Petersen F."/>
            <person name="Wong J."/>
        </authorList>
    </citation>
    <scope>NUCLEOTIDE SEQUENCE</scope>
    <source>
        <strain evidence="11">GSM-AAB239-AS_SAM_17_03QT</strain>
    </source>
</reference>
<keyword evidence="5" id="KW-0663">Pyridoxal phosphate</keyword>
<dbReference type="InterPro" id="IPR004838">
    <property type="entry name" value="NHTrfase_class1_PyrdxlP-BS"/>
</dbReference>
<organism evidence="11 12">
    <name type="scientific">Iris pallida</name>
    <name type="common">Sweet iris</name>
    <dbReference type="NCBI Taxonomy" id="29817"/>
    <lineage>
        <taxon>Eukaryota</taxon>
        <taxon>Viridiplantae</taxon>
        <taxon>Streptophyta</taxon>
        <taxon>Embryophyta</taxon>
        <taxon>Tracheophyta</taxon>
        <taxon>Spermatophyta</taxon>
        <taxon>Magnoliopsida</taxon>
        <taxon>Liliopsida</taxon>
        <taxon>Asparagales</taxon>
        <taxon>Iridaceae</taxon>
        <taxon>Iridoideae</taxon>
        <taxon>Irideae</taxon>
        <taxon>Iris</taxon>
    </lineage>
</organism>
<dbReference type="Gene3D" id="3.40.640.10">
    <property type="entry name" value="Type I PLP-dependent aspartate aminotransferase-like (Major domain)"/>
    <property type="match status" value="1"/>
</dbReference>
<evidence type="ECO:0000259" key="10">
    <source>
        <dbReference type="Pfam" id="PF00155"/>
    </source>
</evidence>
<dbReference type="CDD" id="cd00609">
    <property type="entry name" value="AAT_like"/>
    <property type="match status" value="1"/>
</dbReference>
<comment type="cofactor">
    <cofactor evidence="1">
        <name>pyridoxal 5'-phosphate</name>
        <dbReference type="ChEBI" id="CHEBI:597326"/>
    </cofactor>
</comment>
<evidence type="ECO:0000313" key="12">
    <source>
        <dbReference type="Proteomes" id="UP001140949"/>
    </source>
</evidence>
<reference evidence="11" key="2">
    <citation type="submission" date="2023-04" db="EMBL/GenBank/DDBJ databases">
        <authorList>
            <person name="Bruccoleri R.E."/>
            <person name="Oakeley E.J."/>
            <person name="Faust A.-M."/>
            <person name="Dessus-Babus S."/>
            <person name="Altorfer M."/>
            <person name="Burckhardt D."/>
            <person name="Oertli M."/>
            <person name="Naumann U."/>
            <person name="Petersen F."/>
            <person name="Wong J."/>
        </authorList>
    </citation>
    <scope>NUCLEOTIDE SEQUENCE</scope>
    <source>
        <strain evidence="11">GSM-AAB239-AS_SAM_17_03QT</strain>
        <tissue evidence="11">Leaf</tissue>
    </source>
</reference>
<dbReference type="PANTHER" id="PTHR43795">
    <property type="entry name" value="BIFUNCTIONAL ASPARTATE AMINOTRANSFERASE AND GLUTAMATE/ASPARTATE-PREPHENATE AMINOTRANSFERASE-RELATED"/>
    <property type="match status" value="1"/>
</dbReference>
<dbReference type="SUPFAM" id="SSF53383">
    <property type="entry name" value="PLP-dependent transferases"/>
    <property type="match status" value="1"/>
</dbReference>
<evidence type="ECO:0000256" key="6">
    <source>
        <dbReference type="ARBA" id="ARBA00023239"/>
    </source>
</evidence>
<dbReference type="GO" id="GO:0008483">
    <property type="term" value="F:transaminase activity"/>
    <property type="evidence" value="ECO:0007669"/>
    <property type="project" value="TreeGrafter"/>
</dbReference>
<evidence type="ECO:0000313" key="11">
    <source>
        <dbReference type="EMBL" id="KAJ6811479.1"/>
    </source>
</evidence>
<proteinExistence type="inferred from homology"/>
<evidence type="ECO:0000256" key="7">
    <source>
        <dbReference type="ARBA" id="ARBA00037888"/>
    </source>
</evidence>
<gene>
    <name evidence="11" type="ORF">M6B38_152865</name>
</gene>
<evidence type="ECO:0000256" key="4">
    <source>
        <dbReference type="ARBA" id="ARBA00022691"/>
    </source>
</evidence>
<keyword evidence="4" id="KW-0949">S-adenosyl-L-methionine</keyword>
<dbReference type="GO" id="GO:0016847">
    <property type="term" value="F:1-aminocyclopropane-1-carboxylate synthase activity"/>
    <property type="evidence" value="ECO:0007669"/>
    <property type="project" value="UniProtKB-EC"/>
</dbReference>
<dbReference type="PANTHER" id="PTHR43795:SF6">
    <property type="entry name" value="1-AMINOCYCLOPROPANE-1-CARBOXYLATE SYNTHASE 6"/>
    <property type="match status" value="1"/>
</dbReference>
<sequence length="475" mass="53495">MAMARTRPTLMDGRLTRAILSIHQQTLKELFKWVLQKTRHLCHDLMEEWLKNNQEASICTAEGASEFKNIANFQDYHGLPAFRVAMAKFMEKVRGGSVRFDPDRIIMSGGATGAQELIAFCLADPGDAFLIPTPYYPGSDRDFSWRTGVQLLPVHCDSSNNFQITAAALESAYEKAQRENFRVRGVLITNPTNPFGTSMDRETLQTVVSFINGKQIHLVCDEIFAGTNFSQPRFISVSEILDDDLDCNRELIHIIYSLSKVLGLPGFRVGVVYSYNDDVVSCGRKMSSFGLVSSQTQHLLASMLSDDSFTTKFLADSAQRLSQRHHVFTSGLAQVNIGCLKSNAGLFCWMDLRPLLKEATVDAELDLWRVIVHEVRLNVSPGSSFHCSEPGWFRVCYANIDHETMQVALRRIHKFVEKVNGGVSVSPKKKKKKSWDAQLRLSLPRKFEDLTTKTPRYMTPRCLMSPRSPLVRAAT</sequence>
<evidence type="ECO:0000256" key="5">
    <source>
        <dbReference type="ARBA" id="ARBA00022898"/>
    </source>
</evidence>
<dbReference type="InterPro" id="IPR004839">
    <property type="entry name" value="Aminotransferase_I/II_large"/>
</dbReference>
<dbReference type="Pfam" id="PF00155">
    <property type="entry name" value="Aminotran_1_2"/>
    <property type="match status" value="1"/>
</dbReference>
<comment type="pathway">
    <text evidence="7">Alkene biosynthesis; ethylene biosynthesis via S-adenosyl-L-methionine; ethylene from S-adenosyl-L-methionine: step 1/2.</text>
</comment>
<comment type="caution">
    <text evidence="11">The sequence shown here is derived from an EMBL/GenBank/DDBJ whole genome shotgun (WGS) entry which is preliminary data.</text>
</comment>
<dbReference type="Proteomes" id="UP001140949">
    <property type="component" value="Unassembled WGS sequence"/>
</dbReference>
<comment type="catalytic activity">
    <reaction evidence="9">
        <text>S-adenosyl-L-methionine = 1-aminocyclopropane-1-carboxylate + S-methyl-5'-thioadenosine + H(+)</text>
        <dbReference type="Rhea" id="RHEA:21744"/>
        <dbReference type="ChEBI" id="CHEBI:15378"/>
        <dbReference type="ChEBI" id="CHEBI:17509"/>
        <dbReference type="ChEBI" id="CHEBI:58360"/>
        <dbReference type="ChEBI" id="CHEBI:59789"/>
        <dbReference type="EC" id="4.4.1.14"/>
    </reaction>
</comment>
<dbReference type="PROSITE" id="PS00105">
    <property type="entry name" value="AA_TRANSFER_CLASS_1"/>
    <property type="match status" value="1"/>
</dbReference>
<name>A0AAX6F5M1_IRIPA</name>
<dbReference type="GO" id="GO:0009693">
    <property type="term" value="P:ethylene biosynthetic process"/>
    <property type="evidence" value="ECO:0007669"/>
    <property type="project" value="UniProtKB-KW"/>
</dbReference>
<evidence type="ECO:0000256" key="8">
    <source>
        <dbReference type="ARBA" id="ARBA00039053"/>
    </source>
</evidence>
<dbReference type="InterPro" id="IPR015422">
    <property type="entry name" value="PyrdxlP-dep_Trfase_small"/>
</dbReference>
<evidence type="ECO:0000256" key="2">
    <source>
        <dbReference type="ARBA" id="ARBA00007441"/>
    </source>
</evidence>
<dbReference type="AlphaFoldDB" id="A0AAX6F5M1"/>
<evidence type="ECO:0000256" key="3">
    <source>
        <dbReference type="ARBA" id="ARBA00022666"/>
    </source>
</evidence>
<keyword evidence="3" id="KW-0266">Ethylene biosynthesis</keyword>
<dbReference type="GO" id="GO:0030170">
    <property type="term" value="F:pyridoxal phosphate binding"/>
    <property type="evidence" value="ECO:0007669"/>
    <property type="project" value="InterPro"/>
</dbReference>
<feature type="domain" description="Aminotransferase class I/classII large" evidence="10">
    <location>
        <begin position="43"/>
        <end position="412"/>
    </location>
</feature>
<keyword evidence="6" id="KW-0456">Lyase</keyword>
<dbReference type="InterPro" id="IPR050478">
    <property type="entry name" value="Ethylene_sulfur-biosynth"/>
</dbReference>
<dbReference type="PRINTS" id="PR00753">
    <property type="entry name" value="ACCSYNTHASE"/>
</dbReference>
<dbReference type="Gene3D" id="3.90.1150.10">
    <property type="entry name" value="Aspartate Aminotransferase, domain 1"/>
    <property type="match status" value="1"/>
</dbReference>
<dbReference type="InterPro" id="IPR015421">
    <property type="entry name" value="PyrdxlP-dep_Trfase_major"/>
</dbReference>
<dbReference type="EMBL" id="JANAVB010031618">
    <property type="protein sequence ID" value="KAJ6811479.1"/>
    <property type="molecule type" value="Genomic_DNA"/>
</dbReference>
<protein>
    <recommendedName>
        <fullName evidence="8">1-aminocyclopropane-1-carboxylate synthase</fullName>
        <ecNumber evidence="8">4.4.1.14</ecNumber>
    </recommendedName>
</protein>
<dbReference type="InterPro" id="IPR015424">
    <property type="entry name" value="PyrdxlP-dep_Trfase"/>
</dbReference>